<reference evidence="1" key="1">
    <citation type="submission" date="2023-04" db="EMBL/GenBank/DDBJ databases">
        <title>Draft Genome sequencing of Naganishia species isolated from polar environments using Oxford Nanopore Technology.</title>
        <authorList>
            <person name="Leo P."/>
            <person name="Venkateswaran K."/>
        </authorList>
    </citation>
    <scope>NUCLEOTIDE SEQUENCE</scope>
    <source>
        <strain evidence="1">DBVPG 5303</strain>
    </source>
</reference>
<name>A0ACC2XPD2_9TREE</name>
<evidence type="ECO:0000313" key="1">
    <source>
        <dbReference type="EMBL" id="KAJ9125905.1"/>
    </source>
</evidence>
<comment type="caution">
    <text evidence="1">The sequence shown here is derived from an EMBL/GenBank/DDBJ whole genome shotgun (WGS) entry which is preliminary data.</text>
</comment>
<dbReference type="Proteomes" id="UP001234202">
    <property type="component" value="Unassembled WGS sequence"/>
</dbReference>
<sequence>MSPPPTTVSPSDANIDSNLSSTLTDLSKLLADKEYILATSQGDGEIAKTALNAAKSIFDLSISLEHSSHPHLHPLLTSVIEPPPLMTRSKANAKKGKKGSKQEEGAEAKKAPVQTAESLLPYTPLDGLYTEGMNFAQIWQQLELRSGKLGEVLKVVGIESAEPKENDEDMGMDSEDSEESDDDEDDERENDILDFEGLDDEQKAMWLEYLKENPDEFVEKYDDDGDDMSDEDASGSDDDDEEEDGSEGNDLDDDMEGSEGESGDEDADMDEEMSGEESLAMEDDEDEEADEEDDGDEETSAFQTRRGPQHPTLDDQFFSIEDFNRVSEEQEAGKASLGKLGSSKDEDDEENDIRLDEDIGDLLGEDVLEGEEGEADMMYADFFPPPPRDRSKPPPKKHTTDKKDKKGKGKASVRFSEEEDTAGVIGDADGAGPSSSRDIMSRVREDLFAEDDEAEVQAATANLSTHEKRTLALQEQIAAFEQENVGKKDWTLLGEATAKARPENSLLEETLDFEHSGKVVPLVTEEKVLSLEEMIKKRILDNDFNDVVRRREIDDKAFLPSRYFELQDAQSTRSLAQIYEDEYQAAATGSKATDPRDAKLAKDHEEIEKLWGDICYKLDALSNLHFTPKAPKATITTLSNVATASMEDALPTTQSAATMLAPEEMLAPAAAAQLVSRTELTPEEKRRSRQKTRKSRATQRKALDVAVDKFAGKSGVGAGRARGGVKGEKDRALQELVKTGKGITVVGQQPAKKRGTRPTSASAGPSVGLKL</sequence>
<evidence type="ECO:0000313" key="2">
    <source>
        <dbReference type="Proteomes" id="UP001234202"/>
    </source>
</evidence>
<keyword evidence="2" id="KW-1185">Reference proteome</keyword>
<protein>
    <submittedName>
        <fullName evidence="1">Uncharacterized protein</fullName>
    </submittedName>
</protein>
<accession>A0ACC2XPD2</accession>
<organism evidence="1 2">
    <name type="scientific">Naganishia onofrii</name>
    <dbReference type="NCBI Taxonomy" id="1851511"/>
    <lineage>
        <taxon>Eukaryota</taxon>
        <taxon>Fungi</taxon>
        <taxon>Dikarya</taxon>
        <taxon>Basidiomycota</taxon>
        <taxon>Agaricomycotina</taxon>
        <taxon>Tremellomycetes</taxon>
        <taxon>Filobasidiales</taxon>
        <taxon>Filobasidiaceae</taxon>
        <taxon>Naganishia</taxon>
    </lineage>
</organism>
<proteinExistence type="predicted"/>
<dbReference type="EMBL" id="JASBWV010000007">
    <property type="protein sequence ID" value="KAJ9125905.1"/>
    <property type="molecule type" value="Genomic_DNA"/>
</dbReference>
<gene>
    <name evidence="1" type="ORF">QFC24_002690</name>
</gene>